<dbReference type="InterPro" id="IPR007197">
    <property type="entry name" value="rSAM"/>
</dbReference>
<accession>A0A7L9FHY5</accession>
<evidence type="ECO:0000256" key="4">
    <source>
        <dbReference type="ARBA" id="ARBA00022723"/>
    </source>
</evidence>
<evidence type="ECO:0000256" key="5">
    <source>
        <dbReference type="ARBA" id="ARBA00023004"/>
    </source>
</evidence>
<organism evidence="8 9">
    <name type="scientific">Infirmifilum lucidum</name>
    <dbReference type="NCBI Taxonomy" id="2776706"/>
    <lineage>
        <taxon>Archaea</taxon>
        <taxon>Thermoproteota</taxon>
        <taxon>Thermoprotei</taxon>
        <taxon>Thermofilales</taxon>
        <taxon>Thermofilaceae</taxon>
        <taxon>Infirmifilum</taxon>
    </lineage>
</organism>
<dbReference type="CDD" id="cd01335">
    <property type="entry name" value="Radical_SAM"/>
    <property type="match status" value="1"/>
</dbReference>
<proteinExistence type="predicted"/>
<sequence>MDTVWIGGWKENSLVDVLENVSFTVWFSFCNFRCPWCANSRLARGLEKRAVAFDDIIEEVKKAAPFADYFHVTGGEPTLQYRVLTRLLSRVREETGLKLSFDTNASIPEAIRYITSGVDVDHIAVDIKAPLSKPELYARVVGLQERFGRSIVERVKEGIKASTDVRDFLELRTLMVPGLLGVEDIVQIAREIRGMDLGSAPRIVYVVQQFIPYEGVPSEYRKTPKTPREQVIMAARLAAEELKGFSEVYYRTIEDGSRRI</sequence>
<evidence type="ECO:0000256" key="6">
    <source>
        <dbReference type="ARBA" id="ARBA00023014"/>
    </source>
</evidence>
<dbReference type="PANTHER" id="PTHR30352">
    <property type="entry name" value="PYRUVATE FORMATE-LYASE-ACTIVATING ENZYME"/>
    <property type="match status" value="1"/>
</dbReference>
<dbReference type="GO" id="GO:0046872">
    <property type="term" value="F:metal ion binding"/>
    <property type="evidence" value="ECO:0007669"/>
    <property type="project" value="UniProtKB-KW"/>
</dbReference>
<dbReference type="GO" id="GO:0051539">
    <property type="term" value="F:4 iron, 4 sulfur cluster binding"/>
    <property type="evidence" value="ECO:0007669"/>
    <property type="project" value="UniProtKB-KW"/>
</dbReference>
<dbReference type="GeneID" id="59148823"/>
<evidence type="ECO:0000259" key="7">
    <source>
        <dbReference type="PROSITE" id="PS51918"/>
    </source>
</evidence>
<keyword evidence="4" id="KW-0479">Metal-binding</keyword>
<keyword evidence="2" id="KW-0004">4Fe-4S</keyword>
<evidence type="ECO:0000313" key="8">
    <source>
        <dbReference type="EMBL" id="QOJ79438.1"/>
    </source>
</evidence>
<dbReference type="InterPro" id="IPR012840">
    <property type="entry name" value="NrdG2"/>
</dbReference>
<keyword evidence="3" id="KW-0949">S-adenosyl-L-methionine</keyword>
<comment type="cofactor">
    <cofactor evidence="1">
        <name>[4Fe-4S] cluster</name>
        <dbReference type="ChEBI" id="CHEBI:49883"/>
    </cofactor>
</comment>
<evidence type="ECO:0000256" key="3">
    <source>
        <dbReference type="ARBA" id="ARBA00022691"/>
    </source>
</evidence>
<dbReference type="EMBL" id="CP062310">
    <property type="protein sequence ID" value="QOJ79438.1"/>
    <property type="molecule type" value="Genomic_DNA"/>
</dbReference>
<keyword evidence="9" id="KW-1185">Reference proteome</keyword>
<dbReference type="SUPFAM" id="SSF102114">
    <property type="entry name" value="Radical SAM enzymes"/>
    <property type="match status" value="1"/>
</dbReference>
<feature type="domain" description="Radical SAM core" evidence="7">
    <location>
        <begin position="13"/>
        <end position="251"/>
    </location>
</feature>
<gene>
    <name evidence="8" type="ORF">IG193_02965</name>
</gene>
<dbReference type="PANTHER" id="PTHR30352:SF5">
    <property type="entry name" value="PYRUVATE FORMATE-LYASE 1-ACTIVATING ENZYME"/>
    <property type="match status" value="1"/>
</dbReference>
<evidence type="ECO:0000256" key="2">
    <source>
        <dbReference type="ARBA" id="ARBA00022485"/>
    </source>
</evidence>
<dbReference type="SFLD" id="SFLDG01094">
    <property type="entry name" value="Uncharacterised_Radical_SAM_Su"/>
    <property type="match status" value="1"/>
</dbReference>
<evidence type="ECO:0000256" key="1">
    <source>
        <dbReference type="ARBA" id="ARBA00001966"/>
    </source>
</evidence>
<dbReference type="Gene3D" id="3.20.20.70">
    <property type="entry name" value="Aldolase class I"/>
    <property type="match status" value="1"/>
</dbReference>
<dbReference type="InParanoid" id="A0A7L9FHY5"/>
<dbReference type="InterPro" id="IPR058240">
    <property type="entry name" value="rSAM_sf"/>
</dbReference>
<dbReference type="Pfam" id="PF04055">
    <property type="entry name" value="Radical_SAM"/>
    <property type="match status" value="1"/>
</dbReference>
<dbReference type="RefSeq" id="WP_192819410.1">
    <property type="nucleotide sequence ID" value="NZ_CP062310.1"/>
</dbReference>
<dbReference type="PROSITE" id="PS51918">
    <property type="entry name" value="RADICAL_SAM"/>
    <property type="match status" value="1"/>
</dbReference>
<protein>
    <submittedName>
        <fullName evidence="8">Anaerobic ribonucleoside-triphosphate reductase activating protein</fullName>
    </submittedName>
</protein>
<dbReference type="KEGG" id="thel:IG193_02965"/>
<dbReference type="InterPro" id="IPR034457">
    <property type="entry name" value="Organic_radical-activating"/>
</dbReference>
<dbReference type="SFLD" id="SFLDS00029">
    <property type="entry name" value="Radical_SAM"/>
    <property type="match status" value="1"/>
</dbReference>
<dbReference type="GO" id="GO:0003824">
    <property type="term" value="F:catalytic activity"/>
    <property type="evidence" value="ECO:0007669"/>
    <property type="project" value="InterPro"/>
</dbReference>
<keyword evidence="6" id="KW-0411">Iron-sulfur</keyword>
<reference evidence="8 9" key="1">
    <citation type="submission" date="2020-10" db="EMBL/GenBank/DDBJ databases">
        <title>Thermofilum lucidum 3507LT sp. nov. a novel member of Thermofilaceae family isolated from Chile hot spring, and proposal of description order Thermofilales.</title>
        <authorList>
            <person name="Zayulina K.S."/>
            <person name="Elcheninov A.G."/>
            <person name="Toshchakov S.V."/>
            <person name="Kublanov I.V."/>
        </authorList>
    </citation>
    <scope>NUCLEOTIDE SEQUENCE [LARGE SCALE GENOMIC DNA]</scope>
    <source>
        <strain evidence="8 9">3507LT</strain>
    </source>
</reference>
<name>A0A7L9FHY5_9CREN</name>
<dbReference type="Proteomes" id="UP000594121">
    <property type="component" value="Chromosome"/>
</dbReference>
<dbReference type="InterPro" id="IPR013785">
    <property type="entry name" value="Aldolase_TIM"/>
</dbReference>
<keyword evidence="5" id="KW-0408">Iron</keyword>
<dbReference type="NCBIfam" id="TIGR02495">
    <property type="entry name" value="NrdG2"/>
    <property type="match status" value="1"/>
</dbReference>
<evidence type="ECO:0000313" key="9">
    <source>
        <dbReference type="Proteomes" id="UP000594121"/>
    </source>
</evidence>
<dbReference type="AlphaFoldDB" id="A0A7L9FHY5"/>